<dbReference type="Pfam" id="PF12849">
    <property type="entry name" value="PBP_like_2"/>
    <property type="match status" value="1"/>
</dbReference>
<organism evidence="4 5">
    <name type="scientific">Knoellia remsis</name>
    <dbReference type="NCBI Taxonomy" id="407159"/>
    <lineage>
        <taxon>Bacteria</taxon>
        <taxon>Bacillati</taxon>
        <taxon>Actinomycetota</taxon>
        <taxon>Actinomycetes</taxon>
        <taxon>Micrococcales</taxon>
        <taxon>Intrasporangiaceae</taxon>
        <taxon>Knoellia</taxon>
    </lineage>
</organism>
<evidence type="ECO:0000313" key="5">
    <source>
        <dbReference type="Proteomes" id="UP000237822"/>
    </source>
</evidence>
<dbReference type="Proteomes" id="UP000237822">
    <property type="component" value="Unassembled WGS sequence"/>
</dbReference>
<dbReference type="OrthoDB" id="3636760at2"/>
<proteinExistence type="predicted"/>
<name>A0A2T0UXZ0_9MICO</name>
<dbReference type="EMBL" id="PVTI01000003">
    <property type="protein sequence ID" value="PRY62800.1"/>
    <property type="molecule type" value="Genomic_DNA"/>
</dbReference>
<dbReference type="InterPro" id="IPR024370">
    <property type="entry name" value="PBP_domain"/>
</dbReference>
<feature type="chain" id="PRO_5015742412" evidence="2">
    <location>
        <begin position="29"/>
        <end position="323"/>
    </location>
</feature>
<feature type="signal peptide" evidence="2">
    <location>
        <begin position="1"/>
        <end position="28"/>
    </location>
</feature>
<accession>A0A2T0UXZ0</accession>
<dbReference type="PANTHER" id="PTHR30570:SF1">
    <property type="entry name" value="PHOSPHATE-BINDING PROTEIN PSTS"/>
    <property type="match status" value="1"/>
</dbReference>
<evidence type="ECO:0000256" key="1">
    <source>
        <dbReference type="ARBA" id="ARBA00022729"/>
    </source>
</evidence>
<comment type="caution">
    <text evidence="4">The sequence shown here is derived from an EMBL/GenBank/DDBJ whole genome shotgun (WGS) entry which is preliminary data.</text>
</comment>
<feature type="domain" description="PBP" evidence="3">
    <location>
        <begin position="34"/>
        <end position="201"/>
    </location>
</feature>
<sequence>MSITAKSLAAAACGVVALVGVTATSAQADPPAGTVPALTDIVGVGSDTTQDALNNLSEAYNATSPANKVYSWDATGTSPIVTKQDAAPIERPNGSSAGITLLQNTTTSVVDYARSSRVRKTSGADAGTIFLPFAKDVLKYASATTTNAPQNLTKAQLTSIYNCTATTWNQVGGTSTATIQPKLPQAGSGTRATFLGDLGITTPGSCVDDTVQEHDPAAVAGNPDAIAPFSEGRYNALPDPKTVKLNTSGYSLTRNLYNVVRDINGGPVGSEWVNGGVEPRLQAFFGDGLGTNRGWICGSGATSAITAAGFVQLTAAENCGKGE</sequence>
<keyword evidence="5" id="KW-1185">Reference proteome</keyword>
<reference evidence="4 5" key="1">
    <citation type="submission" date="2018-03" db="EMBL/GenBank/DDBJ databases">
        <title>Genomic Encyclopedia of Archaeal and Bacterial Type Strains, Phase II (KMG-II): from individual species to whole genera.</title>
        <authorList>
            <person name="Goeker M."/>
        </authorList>
    </citation>
    <scope>NUCLEOTIDE SEQUENCE [LARGE SCALE GENOMIC DNA]</scope>
    <source>
        <strain evidence="4 5">ATCC BAA-1496</strain>
    </source>
</reference>
<keyword evidence="1 2" id="KW-0732">Signal</keyword>
<evidence type="ECO:0000313" key="4">
    <source>
        <dbReference type="EMBL" id="PRY62800.1"/>
    </source>
</evidence>
<dbReference type="SUPFAM" id="SSF53850">
    <property type="entry name" value="Periplasmic binding protein-like II"/>
    <property type="match status" value="1"/>
</dbReference>
<dbReference type="InterPro" id="IPR050811">
    <property type="entry name" value="Phosphate_ABC_transporter"/>
</dbReference>
<evidence type="ECO:0000259" key="3">
    <source>
        <dbReference type="Pfam" id="PF12849"/>
    </source>
</evidence>
<protein>
    <submittedName>
        <fullName evidence="4">ABC-type phosphate transport system substrate-binding protein</fullName>
    </submittedName>
</protein>
<dbReference type="PANTHER" id="PTHR30570">
    <property type="entry name" value="PERIPLASMIC PHOSPHATE BINDING COMPONENT OF PHOSPHATE ABC TRANSPORTER"/>
    <property type="match status" value="1"/>
</dbReference>
<dbReference type="AlphaFoldDB" id="A0A2T0UXZ0"/>
<dbReference type="RefSeq" id="WP_106296385.1">
    <property type="nucleotide sequence ID" value="NZ_PVTI01000003.1"/>
</dbReference>
<evidence type="ECO:0000256" key="2">
    <source>
        <dbReference type="SAM" id="SignalP"/>
    </source>
</evidence>
<dbReference type="Gene3D" id="3.40.190.10">
    <property type="entry name" value="Periplasmic binding protein-like II"/>
    <property type="match status" value="2"/>
</dbReference>
<gene>
    <name evidence="4" type="ORF">BCF74_1036</name>
</gene>